<dbReference type="PANTHER" id="PTHR45782">
    <property type="entry name" value="MITOCHONDRIAL RIBOSOME-ASSOCIATED GTPASE 1"/>
    <property type="match status" value="1"/>
</dbReference>
<feature type="domain" description="CP-type G" evidence="5">
    <location>
        <begin position="13"/>
        <end position="172"/>
    </location>
</feature>
<dbReference type="PANTHER" id="PTHR45782:SF4">
    <property type="entry name" value="MITOCHONDRIAL RIBOSOME-ASSOCIATED GTPASE 1"/>
    <property type="match status" value="1"/>
</dbReference>
<dbReference type="NCBIfam" id="TIGR03596">
    <property type="entry name" value="GTPase_YlqF"/>
    <property type="match status" value="1"/>
</dbReference>
<dbReference type="EMBL" id="APHR01000015">
    <property type="protein sequence ID" value="EMR13694.1"/>
    <property type="molecule type" value="Genomic_DNA"/>
</dbReference>
<comment type="function">
    <text evidence="3">Required for a late step of 50S ribosomal subunit assembly. Has GTPase activity.</text>
</comment>
<evidence type="ECO:0000256" key="4">
    <source>
        <dbReference type="PIRSR" id="PIRSR006230-1"/>
    </source>
</evidence>
<dbReference type="Pfam" id="PF01926">
    <property type="entry name" value="MMR_HSR1"/>
    <property type="match status" value="1"/>
</dbReference>
<comment type="subcellular location">
    <subcellularLocation>
        <location evidence="3">Cytoplasm</location>
    </subcellularLocation>
</comment>
<dbReference type="InterPro" id="IPR023179">
    <property type="entry name" value="GTP-bd_ortho_bundle_sf"/>
</dbReference>
<evidence type="ECO:0000313" key="7">
    <source>
        <dbReference type="Proteomes" id="UP000012019"/>
    </source>
</evidence>
<evidence type="ECO:0000259" key="5">
    <source>
        <dbReference type="PROSITE" id="PS51721"/>
    </source>
</evidence>
<keyword evidence="3" id="KW-0963">Cytoplasm</keyword>
<evidence type="ECO:0000256" key="1">
    <source>
        <dbReference type="ARBA" id="ARBA00022741"/>
    </source>
</evidence>
<protein>
    <recommendedName>
        <fullName evidence="3">Ribosome biogenesis GTPase A</fullName>
    </recommendedName>
</protein>
<dbReference type="Gene3D" id="3.40.50.300">
    <property type="entry name" value="P-loop containing nucleotide triphosphate hydrolases"/>
    <property type="match status" value="1"/>
</dbReference>
<dbReference type="InterPro" id="IPR019991">
    <property type="entry name" value="GTP-bd_ribosome_bgen"/>
</dbReference>
<dbReference type="FunFam" id="3.40.50.300:FF:000590">
    <property type="entry name" value="Ribosome biogenesis GTPase A"/>
    <property type="match status" value="1"/>
</dbReference>
<comment type="caution">
    <text evidence="6">The sequence shown here is derived from an EMBL/GenBank/DDBJ whole genome shotgun (WGS) entry which is preliminary data.</text>
</comment>
<accession>M7PT98</accession>
<name>M7PT98_9GAMM</name>
<gene>
    <name evidence="6" type="ORF">MPL1_03203</name>
</gene>
<dbReference type="Gene3D" id="1.10.1580.10">
    <property type="match status" value="1"/>
</dbReference>
<feature type="binding site" evidence="4">
    <location>
        <begin position="58"/>
        <end position="61"/>
    </location>
    <ligand>
        <name>GTP</name>
        <dbReference type="ChEBI" id="CHEBI:37565"/>
    </ligand>
</feature>
<dbReference type="PATRIC" id="fig|1286106.3.peg.640"/>
<keyword evidence="1 3" id="KW-0547">Nucleotide-binding</keyword>
<reference evidence="6 7" key="1">
    <citation type="journal article" date="2013" name="Genome Announc.">
        <title>Draft Genome Sequence of Methylophaga lonarensis MPLT, a Haloalkaliphilic (Non-Methane-Utilizing) Methylotroph.</title>
        <authorList>
            <person name="Shetty S.A."/>
            <person name="Marathe N.P."/>
            <person name="Munot H."/>
            <person name="Antony C.P."/>
            <person name="Dhotre D.P."/>
            <person name="Murrell J.C."/>
            <person name="Shouche Y.S."/>
        </authorList>
    </citation>
    <scope>NUCLEOTIDE SEQUENCE [LARGE SCALE GENOMIC DNA]</scope>
    <source>
        <strain evidence="6 7">MPL</strain>
    </source>
</reference>
<dbReference type="PROSITE" id="PS51721">
    <property type="entry name" value="G_CP"/>
    <property type="match status" value="1"/>
</dbReference>
<dbReference type="eggNOG" id="COG1161">
    <property type="taxonomic scope" value="Bacteria"/>
</dbReference>
<keyword evidence="7" id="KW-1185">Reference proteome</keyword>
<sequence>MAIQWFPGHMHKARLEMQKVLPQVDLIIEILDARIPFSSANPMLEKLRGDKPCIKVLNKADLADPELTEQWQQYLESQQGVKTLTMTATNDNRRSDLIQLCLKLLPNKLDSAKKIQAMIMGIPNVGKSTLINTLAGRQIAKTGNEPAITKGQQRIKLDESIVLHDTPGVLWPNLENQPSAYRLAVTGSIKETAFENDDIALFAVEYLSQAYPQRLLDRYQLDQLTDSALLTLEQIAAKRGCLRAGGHIDLPRVSKILVSELRSGQLGELTLETPEMMLRELEAVELLREAKAAKKAERKQKSKRR</sequence>
<dbReference type="OrthoDB" id="9779790at2"/>
<dbReference type="InterPro" id="IPR027417">
    <property type="entry name" value="P-loop_NTPase"/>
</dbReference>
<dbReference type="CDD" id="cd01856">
    <property type="entry name" value="YlqF"/>
    <property type="match status" value="1"/>
</dbReference>
<dbReference type="GO" id="GO:0006412">
    <property type="term" value="P:translation"/>
    <property type="evidence" value="ECO:0007669"/>
    <property type="project" value="TreeGrafter"/>
</dbReference>
<feature type="binding site" evidence="4">
    <location>
        <begin position="124"/>
        <end position="129"/>
    </location>
    <ligand>
        <name>GTP</name>
        <dbReference type="ChEBI" id="CHEBI:37565"/>
    </ligand>
</feature>
<dbReference type="GO" id="GO:0005525">
    <property type="term" value="F:GTP binding"/>
    <property type="evidence" value="ECO:0007669"/>
    <property type="project" value="UniProtKB-KW"/>
</dbReference>
<comment type="similarity">
    <text evidence="3">Belongs to the TRAFAC class YlqF/YawG GTPase family. MTG1 subfamily.</text>
</comment>
<dbReference type="PIRSF" id="PIRSF006230">
    <property type="entry name" value="MG442"/>
    <property type="match status" value="1"/>
</dbReference>
<evidence type="ECO:0000313" key="6">
    <source>
        <dbReference type="EMBL" id="EMR13694.1"/>
    </source>
</evidence>
<dbReference type="SUPFAM" id="SSF52540">
    <property type="entry name" value="P-loop containing nucleoside triphosphate hydrolases"/>
    <property type="match status" value="1"/>
</dbReference>
<dbReference type="GO" id="GO:0005737">
    <property type="term" value="C:cytoplasm"/>
    <property type="evidence" value="ECO:0007669"/>
    <property type="project" value="UniProtKB-SubCell"/>
</dbReference>
<evidence type="ECO:0000256" key="3">
    <source>
        <dbReference type="PIRNR" id="PIRNR006230"/>
    </source>
</evidence>
<dbReference type="GO" id="GO:0003924">
    <property type="term" value="F:GTPase activity"/>
    <property type="evidence" value="ECO:0007669"/>
    <property type="project" value="TreeGrafter"/>
</dbReference>
<dbReference type="InterPro" id="IPR030378">
    <property type="entry name" value="G_CP_dom"/>
</dbReference>
<feature type="binding site" evidence="4">
    <location>
        <position position="168"/>
    </location>
    <ligand>
        <name>GTP</name>
        <dbReference type="ChEBI" id="CHEBI:37565"/>
    </ligand>
</feature>
<evidence type="ECO:0000256" key="2">
    <source>
        <dbReference type="ARBA" id="ARBA00023134"/>
    </source>
</evidence>
<dbReference type="RefSeq" id="WP_009725675.1">
    <property type="nucleotide sequence ID" value="NZ_APHR01000015.1"/>
</dbReference>
<dbReference type="STRING" id="1286106.MPL1_03203"/>
<dbReference type="InterPro" id="IPR006073">
    <property type="entry name" value="GTP-bd"/>
</dbReference>
<dbReference type="InterPro" id="IPR016478">
    <property type="entry name" value="GTPase_MTG1"/>
</dbReference>
<keyword evidence="2 3" id="KW-0342">GTP-binding</keyword>
<dbReference type="AlphaFoldDB" id="M7PT98"/>
<dbReference type="Proteomes" id="UP000012019">
    <property type="component" value="Unassembled WGS sequence"/>
</dbReference>
<proteinExistence type="inferred from homology"/>
<organism evidence="6 7">
    <name type="scientific">Methylophaga lonarensis MPL</name>
    <dbReference type="NCBI Taxonomy" id="1286106"/>
    <lineage>
        <taxon>Bacteria</taxon>
        <taxon>Pseudomonadati</taxon>
        <taxon>Pseudomonadota</taxon>
        <taxon>Gammaproteobacteria</taxon>
        <taxon>Thiotrichales</taxon>
        <taxon>Piscirickettsiaceae</taxon>
        <taxon>Methylophaga</taxon>
    </lineage>
</organism>